<organism evidence="4">
    <name type="scientific">marine sediment metagenome</name>
    <dbReference type="NCBI Taxonomy" id="412755"/>
    <lineage>
        <taxon>unclassified sequences</taxon>
        <taxon>metagenomes</taxon>
        <taxon>ecological metagenomes</taxon>
    </lineage>
</organism>
<proteinExistence type="inferred from homology"/>
<dbReference type="GO" id="GO:0008299">
    <property type="term" value="P:isoprenoid biosynthetic process"/>
    <property type="evidence" value="ECO:0007669"/>
    <property type="project" value="UniProtKB-KW"/>
</dbReference>
<dbReference type="PANTHER" id="PTHR36577">
    <property type="entry name" value="DUF521 DOMAIN PROTEIN (AFU_ORTHOLOGUE AFUA_6G00490)"/>
    <property type="match status" value="1"/>
</dbReference>
<evidence type="ECO:0000256" key="2">
    <source>
        <dbReference type="ARBA" id="ARBA00023239"/>
    </source>
</evidence>
<keyword evidence="1" id="KW-0414">Isoprene biosynthesis</keyword>
<evidence type="ECO:0000313" key="4">
    <source>
        <dbReference type="EMBL" id="KKN20589.1"/>
    </source>
</evidence>
<dbReference type="PIRSF" id="PIRSF004966">
    <property type="entry name" value="UCP004966"/>
    <property type="match status" value="1"/>
</dbReference>
<comment type="caution">
    <text evidence="4">The sequence shown here is derived from an EMBL/GenBank/DDBJ whole genome shotgun (WGS) entry which is preliminary data.</text>
</comment>
<dbReference type="CDD" id="cd01356">
    <property type="entry name" value="AcnX_swivel"/>
    <property type="match status" value="1"/>
</dbReference>
<dbReference type="GO" id="GO:0016829">
    <property type="term" value="F:lyase activity"/>
    <property type="evidence" value="ECO:0007669"/>
    <property type="project" value="UniProtKB-KW"/>
</dbReference>
<dbReference type="Gene3D" id="3.50.30.10">
    <property type="entry name" value="Phosphohistidine domain"/>
    <property type="match status" value="1"/>
</dbReference>
<name>A0A0F9NRM5_9ZZZZ</name>
<dbReference type="EMBL" id="LAZR01003227">
    <property type="protein sequence ID" value="KKN20589.1"/>
    <property type="molecule type" value="Genomic_DNA"/>
</dbReference>
<dbReference type="HAMAP" id="MF_00078">
    <property type="entry name" value="PMDh_S"/>
    <property type="match status" value="1"/>
</dbReference>
<feature type="domain" description="Phosphomevalonate dehydratase small subunit-like" evidence="3">
    <location>
        <begin position="31"/>
        <end position="110"/>
    </location>
</feature>
<evidence type="ECO:0000259" key="3">
    <source>
        <dbReference type="Pfam" id="PF01989"/>
    </source>
</evidence>
<dbReference type="InterPro" id="IPR002840">
    <property type="entry name" value="PMDh-S-like_dom"/>
</dbReference>
<gene>
    <name evidence="4" type="ORF">LCGC14_0934020</name>
</gene>
<dbReference type="Pfam" id="PF01989">
    <property type="entry name" value="AcnX_swivel_put"/>
    <property type="match status" value="1"/>
</dbReference>
<protein>
    <recommendedName>
        <fullName evidence="3">Phosphomevalonate dehydratase small subunit-like domain-containing protein</fullName>
    </recommendedName>
</protein>
<accession>A0A0F9NRM5</accession>
<dbReference type="PANTHER" id="PTHR36577:SF3">
    <property type="entry name" value="DUF521 DOMAIN PROTEIN (AFU_ORTHOLOGUE AFUA_6G00490)"/>
    <property type="match status" value="1"/>
</dbReference>
<sequence>MCQRGDKMKLEGRKIYKGIVEAEAIVTKDGISFYGGVDPDTGKVVEVGHELEGQSITGKILVFPTGKGSTVGSYTMYRMKKNKMAPAAIVNKEIDTIIAVGCIISEIPCVDKIDINNIKTGQRIIVNGSEGTVEVS</sequence>
<dbReference type="InterPro" id="IPR012016">
    <property type="entry name" value="PMDh-S-like"/>
</dbReference>
<evidence type="ECO:0000256" key="1">
    <source>
        <dbReference type="ARBA" id="ARBA00023229"/>
    </source>
</evidence>
<keyword evidence="2" id="KW-0456">Lyase</keyword>
<dbReference type="SUPFAM" id="SSF52016">
    <property type="entry name" value="LeuD/IlvD-like"/>
    <property type="match status" value="1"/>
</dbReference>
<reference evidence="4" key="1">
    <citation type="journal article" date="2015" name="Nature">
        <title>Complex archaea that bridge the gap between prokaryotes and eukaryotes.</title>
        <authorList>
            <person name="Spang A."/>
            <person name="Saw J.H."/>
            <person name="Jorgensen S.L."/>
            <person name="Zaremba-Niedzwiedzka K."/>
            <person name="Martijn J."/>
            <person name="Lind A.E."/>
            <person name="van Eijk R."/>
            <person name="Schleper C."/>
            <person name="Guy L."/>
            <person name="Ettema T.J."/>
        </authorList>
    </citation>
    <scope>NUCLEOTIDE SEQUENCE</scope>
</reference>
<dbReference type="AlphaFoldDB" id="A0A0F9NRM5"/>
<dbReference type="InterPro" id="IPR020794">
    <property type="entry name" value="PMDh_S"/>
</dbReference>
<dbReference type="NCBIfam" id="NF003046">
    <property type="entry name" value="PRK03955.1"/>
    <property type="match status" value="1"/>
</dbReference>